<dbReference type="PANTHER" id="PTHR35089:SF1">
    <property type="entry name" value="CHAPERONE PROTEIN SKP"/>
    <property type="match status" value="1"/>
</dbReference>
<sequence length="192" mass="21156">MKTILKLTLVATLLVAGSSAYAQKFGYIKMDDLISLMPENDSAMVKLQALQKELSEQLEAVQVEFNTKALDYQKNAATLSDAVKEMRQKELDGVQQRYQELSQLATQQFQKAQMDLFDPVLKKAQAAIDKVSKENSFTLVFNTANEPLAYYNAATVTDILPLLKKELNLKDKPTTPVTDAAAPTAPATPAAK</sequence>
<comment type="similarity">
    <text evidence="1">Belongs to the Skp family.</text>
</comment>
<evidence type="ECO:0000256" key="1">
    <source>
        <dbReference type="ARBA" id="ARBA00009091"/>
    </source>
</evidence>
<feature type="signal peptide" evidence="5">
    <location>
        <begin position="1"/>
        <end position="22"/>
    </location>
</feature>
<dbReference type="InterPro" id="IPR005632">
    <property type="entry name" value="Chaperone_Skp"/>
</dbReference>
<keyword evidence="3" id="KW-0175">Coiled coil</keyword>
<dbReference type="RefSeq" id="WP_070103301.1">
    <property type="nucleotide sequence ID" value="NZ_JACOOK010000006.1"/>
</dbReference>
<feature type="region of interest" description="Disordered" evidence="4">
    <location>
        <begin position="172"/>
        <end position="192"/>
    </location>
</feature>
<organism evidence="6 7">
    <name type="scientific">Alistipes hominis</name>
    <dbReference type="NCBI Taxonomy" id="2763015"/>
    <lineage>
        <taxon>Bacteria</taxon>
        <taxon>Pseudomonadati</taxon>
        <taxon>Bacteroidota</taxon>
        <taxon>Bacteroidia</taxon>
        <taxon>Bacteroidales</taxon>
        <taxon>Rikenellaceae</taxon>
        <taxon>Alistipes</taxon>
    </lineage>
</organism>
<dbReference type="SUPFAM" id="SSF111384">
    <property type="entry name" value="OmpH-like"/>
    <property type="match status" value="1"/>
</dbReference>
<evidence type="ECO:0000313" key="7">
    <source>
        <dbReference type="Proteomes" id="UP000636891"/>
    </source>
</evidence>
<evidence type="ECO:0000256" key="5">
    <source>
        <dbReference type="SAM" id="SignalP"/>
    </source>
</evidence>
<reference evidence="6 7" key="1">
    <citation type="submission" date="2020-08" db="EMBL/GenBank/DDBJ databases">
        <title>Genome public.</title>
        <authorList>
            <person name="Liu C."/>
            <person name="Sun Q."/>
        </authorList>
    </citation>
    <scope>NUCLEOTIDE SEQUENCE [LARGE SCALE GENOMIC DNA]</scope>
    <source>
        <strain evidence="6 7">New-7</strain>
    </source>
</reference>
<keyword evidence="2 5" id="KW-0732">Signal</keyword>
<keyword evidence="7" id="KW-1185">Reference proteome</keyword>
<evidence type="ECO:0000313" key="6">
    <source>
        <dbReference type="EMBL" id="MBC5617464.1"/>
    </source>
</evidence>
<gene>
    <name evidence="6" type="ORF">H8S08_10615</name>
</gene>
<feature type="chain" id="PRO_5046618786" evidence="5">
    <location>
        <begin position="23"/>
        <end position="192"/>
    </location>
</feature>
<dbReference type="Gene3D" id="3.30.910.20">
    <property type="entry name" value="Skp domain"/>
    <property type="match status" value="1"/>
</dbReference>
<evidence type="ECO:0000256" key="4">
    <source>
        <dbReference type="SAM" id="MobiDB-lite"/>
    </source>
</evidence>
<dbReference type="InterPro" id="IPR024930">
    <property type="entry name" value="Skp_dom_sf"/>
</dbReference>
<accession>A0ABR7CPE2</accession>
<dbReference type="PANTHER" id="PTHR35089">
    <property type="entry name" value="CHAPERONE PROTEIN SKP"/>
    <property type="match status" value="1"/>
</dbReference>
<evidence type="ECO:0000256" key="3">
    <source>
        <dbReference type="SAM" id="Coils"/>
    </source>
</evidence>
<name>A0ABR7CPE2_9BACT</name>
<proteinExistence type="inferred from homology"/>
<dbReference type="Pfam" id="PF03938">
    <property type="entry name" value="OmpH"/>
    <property type="match status" value="1"/>
</dbReference>
<dbReference type="EMBL" id="JACOOK010000006">
    <property type="protein sequence ID" value="MBC5617464.1"/>
    <property type="molecule type" value="Genomic_DNA"/>
</dbReference>
<dbReference type="SMART" id="SM00935">
    <property type="entry name" value="OmpH"/>
    <property type="match status" value="1"/>
</dbReference>
<feature type="compositionally biased region" description="Low complexity" evidence="4">
    <location>
        <begin position="174"/>
        <end position="192"/>
    </location>
</feature>
<feature type="coiled-coil region" evidence="3">
    <location>
        <begin position="40"/>
        <end position="89"/>
    </location>
</feature>
<protein>
    <submittedName>
        <fullName evidence="6">OmpH family outer membrane protein</fullName>
    </submittedName>
</protein>
<evidence type="ECO:0000256" key="2">
    <source>
        <dbReference type="ARBA" id="ARBA00022729"/>
    </source>
</evidence>
<comment type="caution">
    <text evidence="6">The sequence shown here is derived from an EMBL/GenBank/DDBJ whole genome shotgun (WGS) entry which is preliminary data.</text>
</comment>
<dbReference type="Proteomes" id="UP000636891">
    <property type="component" value="Unassembled WGS sequence"/>
</dbReference>